<evidence type="ECO:0000256" key="1">
    <source>
        <dbReference type="ARBA" id="ARBA00022723"/>
    </source>
</evidence>
<sequence length="455" mass="51353">MIVQDKRLRDLCHREWNRVKDDPNMRVRGFESVPKRCANCREVSVNPVVCQGCNSFFYCSTACLDANRQDRRRPFSNISDPGHEKDCAKFKGYGEKFPAFKSLLDQFPWARYDEQGVFQEGIVRESRGVLGSGSYFGYWAICDPATCHAPGDVCSDTLITLGELPEEKAGWKLPDDEIPWLKGARMKVPAFPATFEDSWKGYYEWRQLPLDSPAALLLHWPMSMFMCLRELGFVEEAPKLDAPRRELRVHCVGAAREMTVIPLFGELALLLPNTDLEITFISQEALMCTRFALMEGIVDSICPCAFEYTAPESLGAGTVRILLEGRASLYDPLSNPLFTSDPPDAIVALNAGLVAYPRQWCNVYIGALTKQIPFAITEYCEQSLTTTHSTIRTIVPQNPTVDQSSGWYKNMVAMRPEWKMNPFMCPGMMLDEVPTAILPYAQNAFVYVVTPGRRD</sequence>
<dbReference type="PANTHER" id="PTHR47570:SF1">
    <property type="entry name" value="ZINC ION BINDING PROTEIN"/>
    <property type="match status" value="1"/>
</dbReference>
<dbReference type="Proteomes" id="UP000218334">
    <property type="component" value="Unassembled WGS sequence"/>
</dbReference>
<reference evidence="7" key="1">
    <citation type="journal article" date="2017" name="Nat. Ecol. Evol.">
        <title>Genome expansion and lineage-specific genetic innovations in the forest pathogenic fungi Armillaria.</title>
        <authorList>
            <person name="Sipos G."/>
            <person name="Prasanna A.N."/>
            <person name="Walter M.C."/>
            <person name="O'Connor E."/>
            <person name="Balint B."/>
            <person name="Krizsan K."/>
            <person name="Kiss B."/>
            <person name="Hess J."/>
            <person name="Varga T."/>
            <person name="Slot J."/>
            <person name="Riley R."/>
            <person name="Boka B."/>
            <person name="Rigling D."/>
            <person name="Barry K."/>
            <person name="Lee J."/>
            <person name="Mihaltcheva S."/>
            <person name="LaButti K."/>
            <person name="Lipzen A."/>
            <person name="Waldron R."/>
            <person name="Moloney N.M."/>
            <person name="Sperisen C."/>
            <person name="Kredics L."/>
            <person name="Vagvoelgyi C."/>
            <person name="Patrignani A."/>
            <person name="Fitzpatrick D."/>
            <person name="Nagy I."/>
            <person name="Doyle S."/>
            <person name="Anderson J.B."/>
            <person name="Grigoriev I.V."/>
            <person name="Gueldener U."/>
            <person name="Muensterkoetter M."/>
            <person name="Nagy L.G."/>
        </authorList>
    </citation>
    <scope>NUCLEOTIDE SEQUENCE [LARGE SCALE GENOMIC DNA]</scope>
    <source>
        <strain evidence="7">28-4</strain>
    </source>
</reference>
<feature type="domain" description="MYND-type" evidence="4">
    <location>
        <begin position="37"/>
        <end position="67"/>
    </location>
</feature>
<evidence type="ECO:0000313" key="6">
    <source>
        <dbReference type="EMBL" id="PBK61880.1"/>
    </source>
</evidence>
<dbReference type="PANTHER" id="PTHR47570">
    <property type="entry name" value="ZINC ION BINDING PROTEIN"/>
    <property type="match status" value="1"/>
</dbReference>
<dbReference type="Pfam" id="PF01753">
    <property type="entry name" value="zf-MYND"/>
    <property type="match status" value="1"/>
</dbReference>
<dbReference type="InterPro" id="IPR046824">
    <property type="entry name" value="Mss51-like_C"/>
</dbReference>
<dbReference type="AlphaFoldDB" id="A0A2H3AWH2"/>
<evidence type="ECO:0000256" key="3">
    <source>
        <dbReference type="ARBA" id="ARBA00022833"/>
    </source>
</evidence>
<feature type="domain" description="Mitochondrial splicing suppressor 51-like C-terminal" evidence="5">
    <location>
        <begin position="222"/>
        <end position="429"/>
    </location>
</feature>
<keyword evidence="7" id="KW-1185">Reference proteome</keyword>
<dbReference type="GO" id="GO:0008270">
    <property type="term" value="F:zinc ion binding"/>
    <property type="evidence" value="ECO:0007669"/>
    <property type="project" value="UniProtKB-KW"/>
</dbReference>
<keyword evidence="2" id="KW-0863">Zinc-finger</keyword>
<dbReference type="EMBL" id="KZ293471">
    <property type="protein sequence ID" value="PBK61880.1"/>
    <property type="molecule type" value="Genomic_DNA"/>
</dbReference>
<keyword evidence="1" id="KW-0479">Metal-binding</keyword>
<protein>
    <submittedName>
        <fullName evidence="6">Uncharacterized protein</fullName>
    </submittedName>
</protein>
<organism evidence="6 7">
    <name type="scientific">Armillaria solidipes</name>
    <dbReference type="NCBI Taxonomy" id="1076256"/>
    <lineage>
        <taxon>Eukaryota</taxon>
        <taxon>Fungi</taxon>
        <taxon>Dikarya</taxon>
        <taxon>Basidiomycota</taxon>
        <taxon>Agaricomycotina</taxon>
        <taxon>Agaricomycetes</taxon>
        <taxon>Agaricomycetidae</taxon>
        <taxon>Agaricales</taxon>
        <taxon>Marasmiineae</taxon>
        <taxon>Physalacriaceae</taxon>
        <taxon>Armillaria</taxon>
    </lineage>
</organism>
<dbReference type="STRING" id="1076256.A0A2H3AWH2"/>
<keyword evidence="3" id="KW-0862">Zinc</keyword>
<name>A0A2H3AWH2_9AGAR</name>
<evidence type="ECO:0000256" key="2">
    <source>
        <dbReference type="ARBA" id="ARBA00022771"/>
    </source>
</evidence>
<dbReference type="Pfam" id="PF20179">
    <property type="entry name" value="MSS51_C"/>
    <property type="match status" value="1"/>
</dbReference>
<dbReference type="SUPFAM" id="SSF144232">
    <property type="entry name" value="HIT/MYND zinc finger-like"/>
    <property type="match status" value="1"/>
</dbReference>
<gene>
    <name evidence="6" type="ORF">ARMSODRAFT_964475</name>
</gene>
<evidence type="ECO:0000259" key="4">
    <source>
        <dbReference type="Pfam" id="PF01753"/>
    </source>
</evidence>
<accession>A0A2H3AWH2</accession>
<evidence type="ECO:0000313" key="7">
    <source>
        <dbReference type="Proteomes" id="UP000218334"/>
    </source>
</evidence>
<dbReference type="InterPro" id="IPR002893">
    <property type="entry name" value="Znf_MYND"/>
</dbReference>
<evidence type="ECO:0000259" key="5">
    <source>
        <dbReference type="Pfam" id="PF20179"/>
    </source>
</evidence>
<proteinExistence type="predicted"/>